<name>A0A952KHV6_9PROT</name>
<dbReference type="AlphaFoldDB" id="A0A952KHV6"/>
<dbReference type="SUPFAM" id="SSF54060">
    <property type="entry name" value="His-Me finger endonucleases"/>
    <property type="match status" value="1"/>
</dbReference>
<feature type="domain" description="ENPP1-3/EXOG-like endonuclease/phosphodiesterase" evidence="4">
    <location>
        <begin position="388"/>
        <end position="597"/>
    </location>
</feature>
<evidence type="ECO:0000313" key="7">
    <source>
        <dbReference type="Proteomes" id="UP000700706"/>
    </source>
</evidence>
<dbReference type="InterPro" id="IPR040255">
    <property type="entry name" value="Non-specific_endonuclease"/>
</dbReference>
<dbReference type="SUPFAM" id="SSF50494">
    <property type="entry name" value="Trypsin-like serine proteases"/>
    <property type="match status" value="1"/>
</dbReference>
<reference evidence="6" key="1">
    <citation type="submission" date="2020-06" db="EMBL/GenBank/DDBJ databases">
        <title>Stable isotope informed genome-resolved metagenomics uncovers potential trophic interactions in rhizosphere soil.</title>
        <authorList>
            <person name="Starr E.P."/>
            <person name="Shi S."/>
            <person name="Blazewicz S.J."/>
            <person name="Koch B.J."/>
            <person name="Probst A.J."/>
            <person name="Hungate B.A."/>
            <person name="Pett-Ridge J."/>
            <person name="Firestone M.K."/>
            <person name="Banfield J.F."/>
        </authorList>
    </citation>
    <scope>NUCLEOTIDE SEQUENCE</scope>
    <source>
        <strain evidence="6">YM_69_17</strain>
    </source>
</reference>
<evidence type="ECO:0000259" key="5">
    <source>
        <dbReference type="SMART" id="SM00892"/>
    </source>
</evidence>
<dbReference type="SMART" id="SM00892">
    <property type="entry name" value="Endonuclease_NS"/>
    <property type="match status" value="1"/>
</dbReference>
<dbReference type="InterPro" id="IPR044925">
    <property type="entry name" value="His-Me_finger_sf"/>
</dbReference>
<keyword evidence="2" id="KW-0479">Metal-binding</keyword>
<evidence type="ECO:0000256" key="3">
    <source>
        <dbReference type="SAM" id="MobiDB-lite"/>
    </source>
</evidence>
<proteinExistence type="predicted"/>
<dbReference type="EMBL" id="JAEKLZ010000199">
    <property type="protein sequence ID" value="MBW8726126.1"/>
    <property type="molecule type" value="Genomic_DNA"/>
</dbReference>
<dbReference type="Gene3D" id="2.40.10.10">
    <property type="entry name" value="Trypsin-like serine proteases"/>
    <property type="match status" value="1"/>
</dbReference>
<dbReference type="GO" id="GO:0003676">
    <property type="term" value="F:nucleic acid binding"/>
    <property type="evidence" value="ECO:0007669"/>
    <property type="project" value="InterPro"/>
</dbReference>
<feature type="binding site" evidence="2">
    <location>
        <position position="486"/>
    </location>
    <ligand>
        <name>Mg(2+)</name>
        <dbReference type="ChEBI" id="CHEBI:18420"/>
        <note>catalytic</note>
    </ligand>
</feature>
<evidence type="ECO:0000256" key="1">
    <source>
        <dbReference type="PIRSR" id="PIRSR640255-1"/>
    </source>
</evidence>
<dbReference type="GO" id="GO:0004519">
    <property type="term" value="F:endonuclease activity"/>
    <property type="evidence" value="ECO:0007669"/>
    <property type="project" value="UniProtKB-KW"/>
</dbReference>
<dbReference type="CDD" id="cd00091">
    <property type="entry name" value="NUC"/>
    <property type="match status" value="1"/>
</dbReference>
<evidence type="ECO:0000259" key="4">
    <source>
        <dbReference type="SMART" id="SM00477"/>
    </source>
</evidence>
<dbReference type="Pfam" id="PF01223">
    <property type="entry name" value="Endonuclease_NS"/>
    <property type="match status" value="1"/>
</dbReference>
<comment type="caution">
    <text evidence="6">The sequence shown here is derived from an EMBL/GenBank/DDBJ whole genome shotgun (WGS) entry which is preliminary data.</text>
</comment>
<dbReference type="InterPro" id="IPR009003">
    <property type="entry name" value="Peptidase_S1_PA"/>
</dbReference>
<protein>
    <submittedName>
        <fullName evidence="6">DNA/RNA non-specific endonuclease</fullName>
    </submittedName>
</protein>
<keyword evidence="6" id="KW-0255">Endonuclease</keyword>
<evidence type="ECO:0000313" key="6">
    <source>
        <dbReference type="EMBL" id="MBW8726126.1"/>
    </source>
</evidence>
<keyword evidence="6" id="KW-0378">Hydrolase</keyword>
<feature type="active site" description="Proton acceptor" evidence="1">
    <location>
        <position position="450"/>
    </location>
</feature>
<evidence type="ECO:0000256" key="2">
    <source>
        <dbReference type="PIRSR" id="PIRSR640255-2"/>
    </source>
</evidence>
<organism evidence="6 7">
    <name type="scientific">Inquilinus limosus</name>
    <dbReference type="NCBI Taxonomy" id="171674"/>
    <lineage>
        <taxon>Bacteria</taxon>
        <taxon>Pseudomonadati</taxon>
        <taxon>Pseudomonadota</taxon>
        <taxon>Alphaproteobacteria</taxon>
        <taxon>Rhodospirillales</taxon>
        <taxon>Rhodospirillaceae</taxon>
        <taxon>Inquilinus</taxon>
    </lineage>
</organism>
<accession>A0A952KHV6</accession>
<keyword evidence="6" id="KW-0540">Nuclease</keyword>
<dbReference type="InterPro" id="IPR020821">
    <property type="entry name" value="ENPP1-3/EXOG-like_nuc-like"/>
</dbReference>
<feature type="domain" description="DNA/RNA non-specific endonuclease/pyrophosphatase/phosphodiesterase" evidence="5">
    <location>
        <begin position="387"/>
        <end position="597"/>
    </location>
</feature>
<dbReference type="GO" id="GO:0016787">
    <property type="term" value="F:hydrolase activity"/>
    <property type="evidence" value="ECO:0007669"/>
    <property type="project" value="InterPro"/>
</dbReference>
<dbReference type="InterPro" id="IPR043504">
    <property type="entry name" value="Peptidase_S1_PA_chymotrypsin"/>
</dbReference>
<dbReference type="InterPro" id="IPR001604">
    <property type="entry name" value="Endo_G_ENPP1-like_dom"/>
</dbReference>
<dbReference type="Gene3D" id="3.40.570.10">
    <property type="entry name" value="Extracellular Endonuclease, subunit A"/>
    <property type="match status" value="1"/>
</dbReference>
<dbReference type="GO" id="GO:0046872">
    <property type="term" value="F:metal ion binding"/>
    <property type="evidence" value="ECO:0007669"/>
    <property type="project" value="UniProtKB-KW"/>
</dbReference>
<dbReference type="SMART" id="SM00477">
    <property type="entry name" value="NUC"/>
    <property type="match status" value="1"/>
</dbReference>
<dbReference type="Proteomes" id="UP000700706">
    <property type="component" value="Unassembled WGS sequence"/>
</dbReference>
<gene>
    <name evidence="6" type="ORF">JF625_13345</name>
</gene>
<dbReference type="PANTHER" id="PTHR13966">
    <property type="entry name" value="ENDONUCLEASE RELATED"/>
    <property type="match status" value="1"/>
</dbReference>
<dbReference type="InterPro" id="IPR044929">
    <property type="entry name" value="DNA/RNA_non-sp_Endonuclease_sf"/>
</dbReference>
<dbReference type="PANTHER" id="PTHR13966:SF5">
    <property type="entry name" value="ENDONUCLEASE G, MITOCHONDRIAL"/>
    <property type="match status" value="1"/>
</dbReference>
<sequence length="630" mass="68159">MARKTEPRGIDPERLKQAAREAADLYLEHPNVTSVGIGRKLENGKPTGALCIQFTVGRKIAPQGLVEEGIPPLPRSITVDGVKIPTDVVERRYKPSWQLVPQVVKDERKLRHDPLLPGISVSHPAGTAGTLGCIVYDRQEGRPHILSNWHVLQGEQGRLGDTVVQPGPFDDNRVESNGCGVLVRSHLGLAGDCAIARIEGREIDPKILDLGVRVARLGRPELGDRVVKSGRTTGVTWGIVTRIETTVKLSYGDGVGTKRIGGFEIGPDPDRPAAENEISKGGDSGSVWLGLDGKGNPTDVMLGLHFGGEADGAEASEGDFALACTADAVFKKLEIEPTPPALALAAPAATGGGFDPRFLAGKTVPLPAMSKAQETDAAKAGGSAIIRHTHFSLVLSRSRRLARWVAWNVDGGQIRLLSRSGLKFAVDPLVDAKWQSGDALYAANRLDRGHIARRQDLVWGTPEEAARANRESFYFTNIAPQHEAYNQSGLNGLWGLLENAILEEVEVEQLRVSVLGGPVFRDDDPVYRDTAIPRDFWKIVAYIEAGALKAKAFLLTQEDLLNRIEALGLEPFRLYQLPIAELETRTGLDFGDLKAADDRAAPVRPARGRRGVAESLPRVTLIESLADIEL</sequence>
<feature type="region of interest" description="Disordered" evidence="3">
    <location>
        <begin position="262"/>
        <end position="281"/>
    </location>
</feature>
<feature type="compositionally biased region" description="Basic and acidic residues" evidence="3">
    <location>
        <begin position="268"/>
        <end position="280"/>
    </location>
</feature>